<accession>Q21QK0</accession>
<feature type="transmembrane region" description="Helical" evidence="2">
    <location>
        <begin position="351"/>
        <end position="370"/>
    </location>
</feature>
<dbReference type="eggNOG" id="COG3846">
    <property type="taxonomic scope" value="Bacteria"/>
</dbReference>
<evidence type="ECO:0000256" key="3">
    <source>
        <dbReference type="SAM" id="SignalP"/>
    </source>
</evidence>
<name>Q21QK0_ALBFT</name>
<feature type="transmembrane region" description="Helical" evidence="2">
    <location>
        <begin position="148"/>
        <end position="168"/>
    </location>
</feature>
<dbReference type="Proteomes" id="UP000008332">
    <property type="component" value="Plasmid unnamed1"/>
</dbReference>
<keyword evidence="3" id="KW-0732">Signal</keyword>
<keyword evidence="2" id="KW-0472">Membrane</keyword>
<evidence type="ECO:0000313" key="5">
    <source>
        <dbReference type="Proteomes" id="UP000008332"/>
    </source>
</evidence>
<evidence type="ECO:0008006" key="6">
    <source>
        <dbReference type="Google" id="ProtNLM"/>
    </source>
</evidence>
<dbReference type="HOGENOM" id="CLU_432036_0_0_4"/>
<protein>
    <recommendedName>
        <fullName evidence="6">TrbL/VirB6 plasmid conjugal transfer protein</fullName>
    </recommendedName>
</protein>
<reference evidence="5" key="1">
    <citation type="submission" date="2006-02" db="EMBL/GenBank/DDBJ databases">
        <title>Complete sequence of plasmid 1 of Rhodoferax ferrireducens DSM 15236.</title>
        <authorList>
            <person name="Copeland A."/>
            <person name="Lucas S."/>
            <person name="Lapidus A."/>
            <person name="Barry K."/>
            <person name="Detter J.C."/>
            <person name="Glavina del Rio T."/>
            <person name="Hammon N."/>
            <person name="Israni S."/>
            <person name="Pitluck S."/>
            <person name="Brettin T."/>
            <person name="Bruce D."/>
            <person name="Han C."/>
            <person name="Tapia R."/>
            <person name="Gilna P."/>
            <person name="Kiss H."/>
            <person name="Schmutz J."/>
            <person name="Larimer F."/>
            <person name="Land M."/>
            <person name="Kyrpides N."/>
            <person name="Ivanova N."/>
            <person name="Richardson P."/>
        </authorList>
    </citation>
    <scope>NUCLEOTIDE SEQUENCE [LARGE SCALE GENOMIC DNA]</scope>
    <source>
        <strain evidence="5">ATCC BAA-621 / DSM 15236 / T118</strain>
        <plasmid evidence="5">Plasmid pDSM15236</plasmid>
    </source>
</reference>
<feature type="region of interest" description="Disordered" evidence="1">
    <location>
        <begin position="586"/>
        <end position="633"/>
    </location>
</feature>
<organism evidence="4 5">
    <name type="scientific">Albidiferax ferrireducens (strain ATCC BAA-621 / DSM 15236 / T118)</name>
    <name type="common">Rhodoferax ferrireducens</name>
    <dbReference type="NCBI Taxonomy" id="338969"/>
    <lineage>
        <taxon>Bacteria</taxon>
        <taxon>Pseudomonadati</taxon>
        <taxon>Pseudomonadota</taxon>
        <taxon>Betaproteobacteria</taxon>
        <taxon>Burkholderiales</taxon>
        <taxon>Comamonadaceae</taxon>
        <taxon>Rhodoferax</taxon>
    </lineage>
</organism>
<feature type="chain" id="PRO_5004199895" description="TrbL/VirB6 plasmid conjugal transfer protein" evidence="3">
    <location>
        <begin position="29"/>
        <end position="633"/>
    </location>
</feature>
<dbReference type="AlphaFoldDB" id="Q21QK0"/>
<gene>
    <name evidence="4" type="ordered locus">Rfer_4258</name>
</gene>
<keyword evidence="2" id="KW-0812">Transmembrane</keyword>
<proteinExistence type="predicted"/>
<evidence type="ECO:0000256" key="1">
    <source>
        <dbReference type="SAM" id="MobiDB-lite"/>
    </source>
</evidence>
<keyword evidence="4" id="KW-0614">Plasmid</keyword>
<dbReference type="OrthoDB" id="8912038at2"/>
<feature type="transmembrane region" description="Helical" evidence="2">
    <location>
        <begin position="118"/>
        <end position="136"/>
    </location>
</feature>
<sequence precursor="true">MCFFQKCRALLGALIILSIPVPGLTAAAADGTDLSTCTLSPGGTLYTCGGGAIYNLNGTLNTAPLVGPGAPGEAPMRPISDSELHQVDMASTIVNMMDGFFRPIDRMASFFTGSGTNIVYALVLITIAMGGIQLAAGTTDLFDLAIQGIKLSFVGSLVLACMVDQAWLGYLTGTGPTTIPKEIERGFMSIMSGFSPTFAGTSVSSSSGEFLGAVISDLFTSIKIMMGLSFWDRGLSNPLTIVSSFITLIPTILLWVFSVIAFCIAGALILGEAFATVIAIKLAFAFTGLLVPWLLFRPLQFLFDAWLKTLLISFTALVIAALFVAGMASFGTAIQAELARIPTTGFFSGPQIQAIMSPVFIGSLILITIATKVNSMAQTLLSGGALSGIGIHAFSQAMKATQGVTSAPGGAAAKASGMTSAGANMAKSVASKGMSMGKSAASGIGAVAGAAKAAASPGLGSAKTAFGNAMKGPGGSVMAGAKAALPGIRSAGAGVMRATASGAKSAAVGGLQAAGGGIKSAAQSIANPASFGQSATASIATNKGLAPTKQESQQATRAGNRAFNEALAEGKGFSHAQIVGKRAVSGSLVTASKAPSTPKSAGAASPATPPTPTTPAQSAGRFRPLRPTKKGNP</sequence>
<feature type="transmembrane region" description="Helical" evidence="2">
    <location>
        <begin position="274"/>
        <end position="295"/>
    </location>
</feature>
<keyword evidence="2" id="KW-1133">Transmembrane helix</keyword>
<dbReference type="EMBL" id="CP000268">
    <property type="protein sequence ID" value="ABD71945.1"/>
    <property type="molecule type" value="Genomic_DNA"/>
</dbReference>
<feature type="transmembrane region" description="Helical" evidence="2">
    <location>
        <begin position="307"/>
        <end position="331"/>
    </location>
</feature>
<feature type="signal peptide" evidence="3">
    <location>
        <begin position="1"/>
        <end position="28"/>
    </location>
</feature>
<evidence type="ECO:0000313" key="4">
    <source>
        <dbReference type="EMBL" id="ABD71945.1"/>
    </source>
</evidence>
<geneLocation type="plasmid" evidence="5">
    <name>pDSM15236</name>
</geneLocation>
<feature type="compositionally biased region" description="Basic residues" evidence="1">
    <location>
        <begin position="623"/>
        <end position="633"/>
    </location>
</feature>
<evidence type="ECO:0000256" key="2">
    <source>
        <dbReference type="SAM" id="Phobius"/>
    </source>
</evidence>
<feature type="transmembrane region" description="Helical" evidence="2">
    <location>
        <begin position="243"/>
        <end position="268"/>
    </location>
</feature>
<feature type="compositionally biased region" description="Low complexity" evidence="1">
    <location>
        <begin position="590"/>
        <end position="606"/>
    </location>
</feature>
<keyword evidence="5" id="KW-1185">Reference proteome</keyword>
<dbReference type="KEGG" id="rfr:Rfer_4258"/>